<feature type="transmembrane region" description="Helical" evidence="1">
    <location>
        <begin position="21"/>
        <end position="40"/>
    </location>
</feature>
<reference evidence="2 3" key="1">
    <citation type="submission" date="2018-10" db="EMBL/GenBank/DDBJ databases">
        <authorList>
            <person name="Li J."/>
        </authorList>
    </citation>
    <scope>NUCLEOTIDE SEQUENCE [LARGE SCALE GENOMIC DNA]</scope>
    <source>
        <strain evidence="2 3">IF 016277</strain>
    </source>
</reference>
<dbReference type="EMBL" id="RCUX01000004">
    <property type="protein sequence ID" value="RLP76409.1"/>
    <property type="molecule type" value="Genomic_DNA"/>
</dbReference>
<sequence>MNRFFPPRPENLFIMRARSGVVAFYAFAIIGALLLGESAFRGRWDVVFSALPWTLLVLWVLYMTALQPYIGYTDRVVVVYNILRRHEFPWSAVSKMTDHHQFVFMLREGAPIKAWGGPVGGRPRGNGFGSMKPVDRTKATPLDHLSEVWQEGRGKSMGKGATTTWNTPALLLGLVLVIWALLTIA</sequence>
<feature type="transmembrane region" description="Helical" evidence="1">
    <location>
        <begin position="46"/>
        <end position="65"/>
    </location>
</feature>
<organism evidence="2 3">
    <name type="scientific">Mycetocola tolaasinivorans</name>
    <dbReference type="NCBI Taxonomy" id="76635"/>
    <lineage>
        <taxon>Bacteria</taxon>
        <taxon>Bacillati</taxon>
        <taxon>Actinomycetota</taxon>
        <taxon>Actinomycetes</taxon>
        <taxon>Micrococcales</taxon>
        <taxon>Microbacteriaceae</taxon>
        <taxon>Mycetocola</taxon>
    </lineage>
</organism>
<dbReference type="Proteomes" id="UP000272503">
    <property type="component" value="Unassembled WGS sequence"/>
</dbReference>
<evidence type="ECO:0000313" key="3">
    <source>
        <dbReference type="Proteomes" id="UP000272503"/>
    </source>
</evidence>
<feature type="transmembrane region" description="Helical" evidence="1">
    <location>
        <begin position="163"/>
        <end position="182"/>
    </location>
</feature>
<keyword evidence="1" id="KW-1133">Transmembrane helix</keyword>
<proteinExistence type="predicted"/>
<name>A0A3L7A7V2_9MICO</name>
<keyword evidence="3" id="KW-1185">Reference proteome</keyword>
<dbReference type="RefSeq" id="WP_121647989.1">
    <property type="nucleotide sequence ID" value="NZ_RCUX01000004.1"/>
</dbReference>
<accession>A0A3L7A7V2</accession>
<keyword evidence="1" id="KW-0812">Transmembrane</keyword>
<dbReference type="OrthoDB" id="3712355at2"/>
<dbReference type="AlphaFoldDB" id="A0A3L7A7V2"/>
<evidence type="ECO:0008006" key="4">
    <source>
        <dbReference type="Google" id="ProtNLM"/>
    </source>
</evidence>
<keyword evidence="1" id="KW-0472">Membrane</keyword>
<comment type="caution">
    <text evidence="2">The sequence shown here is derived from an EMBL/GenBank/DDBJ whole genome shotgun (WGS) entry which is preliminary data.</text>
</comment>
<evidence type="ECO:0000256" key="1">
    <source>
        <dbReference type="SAM" id="Phobius"/>
    </source>
</evidence>
<gene>
    <name evidence="2" type="ORF">D9V32_05955</name>
</gene>
<evidence type="ECO:0000313" key="2">
    <source>
        <dbReference type="EMBL" id="RLP76409.1"/>
    </source>
</evidence>
<protein>
    <recommendedName>
        <fullName evidence="4">PH domain-containing protein</fullName>
    </recommendedName>
</protein>